<comment type="caution">
    <text evidence="7">The sequence shown here is derived from an EMBL/GenBank/DDBJ whole genome shotgun (WGS) entry which is preliminary data.</text>
</comment>
<evidence type="ECO:0000256" key="4">
    <source>
        <dbReference type="HAMAP-Rule" id="MF_00693"/>
    </source>
</evidence>
<dbReference type="Gene3D" id="1.10.10.200">
    <property type="match status" value="1"/>
</dbReference>
<evidence type="ECO:0000259" key="5">
    <source>
        <dbReference type="Pfam" id="PF01709"/>
    </source>
</evidence>
<evidence type="ECO:0000256" key="1">
    <source>
        <dbReference type="ARBA" id="ARBA00008724"/>
    </source>
</evidence>
<dbReference type="Gene3D" id="3.30.70.980">
    <property type="match status" value="2"/>
</dbReference>
<dbReference type="InterPro" id="IPR048300">
    <property type="entry name" value="TACO1_YebC-like_2nd/3rd_dom"/>
</dbReference>
<evidence type="ECO:0000256" key="3">
    <source>
        <dbReference type="ARBA" id="ARBA00023163"/>
    </source>
</evidence>
<protein>
    <recommendedName>
        <fullName evidence="4">Probable transcriptional regulatory protein L2764_16675</fullName>
    </recommendedName>
</protein>
<name>A0ABT0LED7_9GAMM</name>
<evidence type="ECO:0000313" key="7">
    <source>
        <dbReference type="EMBL" id="MCL1126063.1"/>
    </source>
</evidence>
<dbReference type="PANTHER" id="PTHR12532">
    <property type="entry name" value="TRANSLATIONAL ACTIVATOR OF CYTOCHROME C OXIDASE 1"/>
    <property type="match status" value="1"/>
</dbReference>
<dbReference type="Proteomes" id="UP001203423">
    <property type="component" value="Unassembled WGS sequence"/>
</dbReference>
<keyword evidence="2 4" id="KW-0805">Transcription regulation</keyword>
<dbReference type="InterPro" id="IPR002876">
    <property type="entry name" value="Transcrip_reg_TACO1-like"/>
</dbReference>
<dbReference type="InterPro" id="IPR017856">
    <property type="entry name" value="Integrase-like_N"/>
</dbReference>
<dbReference type="EMBL" id="JAKIKS010000072">
    <property type="protein sequence ID" value="MCL1126063.1"/>
    <property type="molecule type" value="Genomic_DNA"/>
</dbReference>
<dbReference type="Pfam" id="PF20772">
    <property type="entry name" value="TACO1_YebC_N"/>
    <property type="match status" value="1"/>
</dbReference>
<organism evidence="7 8">
    <name type="scientific">Shewanella surugensis</name>
    <dbReference type="NCBI Taxonomy" id="212020"/>
    <lineage>
        <taxon>Bacteria</taxon>
        <taxon>Pseudomonadati</taxon>
        <taxon>Pseudomonadota</taxon>
        <taxon>Gammaproteobacteria</taxon>
        <taxon>Alteromonadales</taxon>
        <taxon>Shewanellaceae</taxon>
        <taxon>Shewanella</taxon>
    </lineage>
</organism>
<gene>
    <name evidence="7" type="ORF">L2764_16675</name>
</gene>
<feature type="domain" description="TACO1/YebC-like N-terminal" evidence="6">
    <location>
        <begin position="4"/>
        <end position="73"/>
    </location>
</feature>
<dbReference type="RefSeq" id="WP_248941398.1">
    <property type="nucleotide sequence ID" value="NZ_JAKIKS010000072.1"/>
</dbReference>
<dbReference type="NCBIfam" id="NF009044">
    <property type="entry name" value="PRK12378.1"/>
    <property type="match status" value="1"/>
</dbReference>
<dbReference type="InterPro" id="IPR029072">
    <property type="entry name" value="YebC-like"/>
</dbReference>
<evidence type="ECO:0000256" key="2">
    <source>
        <dbReference type="ARBA" id="ARBA00023015"/>
    </source>
</evidence>
<evidence type="ECO:0000313" key="8">
    <source>
        <dbReference type="Proteomes" id="UP001203423"/>
    </source>
</evidence>
<dbReference type="Pfam" id="PF01709">
    <property type="entry name" value="Transcrip_reg"/>
    <property type="match status" value="1"/>
</dbReference>
<feature type="domain" description="TACO1/YebC-like second and third" evidence="5">
    <location>
        <begin position="79"/>
        <end position="236"/>
    </location>
</feature>
<keyword evidence="8" id="KW-1185">Reference proteome</keyword>
<dbReference type="SUPFAM" id="SSF75625">
    <property type="entry name" value="YebC-like"/>
    <property type="match status" value="1"/>
</dbReference>
<reference evidence="7 8" key="1">
    <citation type="submission" date="2022-01" db="EMBL/GenBank/DDBJ databases">
        <title>Whole genome-based taxonomy of the Shewanellaceae.</title>
        <authorList>
            <person name="Martin-Rodriguez A.J."/>
        </authorList>
    </citation>
    <scope>NUCLEOTIDE SEQUENCE [LARGE SCALE GENOMIC DNA]</scope>
    <source>
        <strain evidence="7 8">DSM 17177</strain>
    </source>
</reference>
<keyword evidence="4" id="KW-0963">Cytoplasm</keyword>
<dbReference type="InterPro" id="IPR049083">
    <property type="entry name" value="TACO1_YebC_N"/>
</dbReference>
<dbReference type="PANTHER" id="PTHR12532:SF0">
    <property type="entry name" value="TRANSLATIONAL ACTIVATOR OF CYTOCHROME C OXIDASE 1"/>
    <property type="match status" value="1"/>
</dbReference>
<keyword evidence="3 4" id="KW-0804">Transcription</keyword>
<dbReference type="InterPro" id="IPR026564">
    <property type="entry name" value="Transcrip_reg_TACO1-like_dom3"/>
</dbReference>
<keyword evidence="4 7" id="KW-0238">DNA-binding</keyword>
<comment type="subcellular location">
    <subcellularLocation>
        <location evidence="4">Cytoplasm</location>
    </subcellularLocation>
</comment>
<accession>A0ABT0LED7</accession>
<evidence type="ECO:0000259" key="6">
    <source>
        <dbReference type="Pfam" id="PF20772"/>
    </source>
</evidence>
<dbReference type="HAMAP" id="MF_00693">
    <property type="entry name" value="Transcrip_reg_TACO1"/>
    <property type="match status" value="1"/>
</dbReference>
<proteinExistence type="inferred from homology"/>
<comment type="similarity">
    <text evidence="1 4">Belongs to the TACO1 family.</text>
</comment>
<dbReference type="GO" id="GO:0003677">
    <property type="term" value="F:DNA binding"/>
    <property type="evidence" value="ECO:0007669"/>
    <property type="project" value="UniProtKB-KW"/>
</dbReference>
<sequence>MGRAYQNKKESMAKTAGQKTRIYSRYGKELYVCAKNGGTDPEGNLALRRLIDKAKKDQVPTHVIERAIEKAIGGGGEDYDTARYEGFGPGGCMLIVDCLTDNVKRTFTEVRQTFVKNDAKLGGPGTVGHMFDHQAVFVFKGEDEEATLETLMTADVDVSDIEIENGMINVFVPHTEFFKAKTALTEATPDLHFEVEEITFVPQNHTDISGEDIAQFEKFIAALEDCDDVQNVYHNAEIVEE</sequence>